<proteinExistence type="predicted"/>
<organism evidence="1 2">
    <name type="scientific">Duganella aceris</name>
    <dbReference type="NCBI Taxonomy" id="2703883"/>
    <lineage>
        <taxon>Bacteria</taxon>
        <taxon>Pseudomonadati</taxon>
        <taxon>Pseudomonadota</taxon>
        <taxon>Betaproteobacteria</taxon>
        <taxon>Burkholderiales</taxon>
        <taxon>Oxalobacteraceae</taxon>
        <taxon>Telluria group</taxon>
        <taxon>Duganella</taxon>
    </lineage>
</organism>
<protein>
    <recommendedName>
        <fullName evidence="3">Transposase</fullName>
    </recommendedName>
</protein>
<reference evidence="2" key="2">
    <citation type="submission" date="2023-07" db="EMBL/GenBank/DDBJ databases">
        <title>Duganella aceri sp. nov., isolated from tree sap.</title>
        <authorList>
            <person name="Kim I.S."/>
        </authorList>
    </citation>
    <scope>NUCLEOTIDE SEQUENCE [LARGE SCALE GENOMIC DNA]</scope>
    <source>
        <strain evidence="2">SAP-35</strain>
    </source>
</reference>
<evidence type="ECO:0000313" key="1">
    <source>
        <dbReference type="EMBL" id="NGZ83792.1"/>
    </source>
</evidence>
<reference evidence="1 2" key="1">
    <citation type="submission" date="2020-01" db="EMBL/GenBank/DDBJ databases">
        <authorList>
            <person name="Lee S.D."/>
        </authorList>
    </citation>
    <scope>NUCLEOTIDE SEQUENCE [LARGE SCALE GENOMIC DNA]</scope>
    <source>
        <strain evidence="1 2">SAP-35</strain>
    </source>
</reference>
<accession>A0ABX0FGU7</accession>
<sequence>MQPRENTRLAKTIEQAIVIDSTYGAAKAWAYLSSHKVPTPTILRVLSSNDQRRASDRQLTS</sequence>
<name>A0ABX0FGU7_9BURK</name>
<evidence type="ECO:0000313" key="2">
    <source>
        <dbReference type="Proteomes" id="UP000666369"/>
    </source>
</evidence>
<dbReference type="RefSeq" id="WP_166099850.1">
    <property type="nucleotide sequence ID" value="NZ_JAADJT010000002.1"/>
</dbReference>
<gene>
    <name evidence="1" type="ORF">GW587_05915</name>
</gene>
<keyword evidence="2" id="KW-1185">Reference proteome</keyword>
<evidence type="ECO:0008006" key="3">
    <source>
        <dbReference type="Google" id="ProtNLM"/>
    </source>
</evidence>
<dbReference type="Proteomes" id="UP000666369">
    <property type="component" value="Unassembled WGS sequence"/>
</dbReference>
<comment type="caution">
    <text evidence="1">The sequence shown here is derived from an EMBL/GenBank/DDBJ whole genome shotgun (WGS) entry which is preliminary data.</text>
</comment>
<dbReference type="EMBL" id="JAADJT010000002">
    <property type="protein sequence ID" value="NGZ83792.1"/>
    <property type="molecule type" value="Genomic_DNA"/>
</dbReference>